<feature type="transmembrane region" description="Helical" evidence="1">
    <location>
        <begin position="60"/>
        <end position="86"/>
    </location>
</feature>
<proteinExistence type="predicted"/>
<organism evidence="2 3">
    <name type="scientific">Eimeria praecox</name>
    <dbReference type="NCBI Taxonomy" id="51316"/>
    <lineage>
        <taxon>Eukaryota</taxon>
        <taxon>Sar</taxon>
        <taxon>Alveolata</taxon>
        <taxon>Apicomplexa</taxon>
        <taxon>Conoidasida</taxon>
        <taxon>Coccidia</taxon>
        <taxon>Eucoccidiorida</taxon>
        <taxon>Eimeriorina</taxon>
        <taxon>Eimeriidae</taxon>
        <taxon>Eimeria</taxon>
    </lineage>
</organism>
<keyword evidence="1" id="KW-1133">Transmembrane helix</keyword>
<keyword evidence="3" id="KW-1185">Reference proteome</keyword>
<protein>
    <submittedName>
        <fullName evidence="2">Uncharacterized protein</fullName>
    </submittedName>
</protein>
<gene>
    <name evidence="2" type="ORF">EPH_0065050</name>
</gene>
<accession>U6H4R5</accession>
<name>U6H4R5_9EIME</name>
<evidence type="ECO:0000313" key="2">
    <source>
        <dbReference type="EMBL" id="CDI85704.1"/>
    </source>
</evidence>
<reference evidence="2" key="2">
    <citation type="submission" date="2013-10" db="EMBL/GenBank/DDBJ databases">
        <authorList>
            <person name="Aslett M."/>
        </authorList>
    </citation>
    <scope>NUCLEOTIDE SEQUENCE [LARGE SCALE GENOMIC DNA]</scope>
    <source>
        <strain evidence="2">Houghton</strain>
    </source>
</reference>
<dbReference type="VEuPathDB" id="ToxoDB:EPH_0065050"/>
<sequence length="130" mass="14478">MCLEIEWFVKQQDERPHILAASGVQQQGYPSVVRWEYARYEAPLHRCISAEGHSMPSGNIVGWAASPLTVASGLQAMLVLGLRILLVKYSRWHVMPSAVEQFIPGTLCLVHDAALQLQLVVCGYVNSKFN</sequence>
<keyword evidence="1" id="KW-0812">Transmembrane</keyword>
<evidence type="ECO:0000313" key="3">
    <source>
        <dbReference type="Proteomes" id="UP000018201"/>
    </source>
</evidence>
<evidence type="ECO:0000256" key="1">
    <source>
        <dbReference type="SAM" id="Phobius"/>
    </source>
</evidence>
<reference evidence="2" key="1">
    <citation type="submission" date="2013-10" db="EMBL/GenBank/DDBJ databases">
        <title>Genomic analysis of the causative agents of coccidiosis in chickens.</title>
        <authorList>
            <person name="Reid A.J."/>
            <person name="Blake D."/>
            <person name="Billington K."/>
            <person name="Browne H."/>
            <person name="Dunn M."/>
            <person name="Hung S."/>
            <person name="Kawahara F."/>
            <person name="Miranda-Saavedra D."/>
            <person name="Mourier T."/>
            <person name="Nagra H."/>
            <person name="Otto T.D."/>
            <person name="Rawlings N."/>
            <person name="Sanchez A."/>
            <person name="Sanders M."/>
            <person name="Subramaniam C."/>
            <person name="Tay Y."/>
            <person name="Dear P."/>
            <person name="Doerig C."/>
            <person name="Gruber A."/>
            <person name="Parkinson J."/>
            <person name="Shirley M."/>
            <person name="Wan K.L."/>
            <person name="Berriman M."/>
            <person name="Tomley F."/>
            <person name="Pain A."/>
        </authorList>
    </citation>
    <scope>NUCLEOTIDE SEQUENCE [LARGE SCALE GENOMIC DNA]</scope>
    <source>
        <strain evidence="2">Houghton</strain>
    </source>
</reference>
<dbReference type="Proteomes" id="UP000018201">
    <property type="component" value="Unassembled WGS sequence"/>
</dbReference>
<dbReference type="EMBL" id="HG694178">
    <property type="protein sequence ID" value="CDI85704.1"/>
    <property type="molecule type" value="Genomic_DNA"/>
</dbReference>
<dbReference type="AlphaFoldDB" id="U6H4R5"/>
<keyword evidence="1" id="KW-0472">Membrane</keyword>